<reference evidence="1 2" key="1">
    <citation type="submission" date="2017-02" db="EMBL/GenBank/DDBJ databases">
        <authorList>
            <person name="Peterson S.W."/>
        </authorList>
    </citation>
    <scope>NUCLEOTIDE SEQUENCE [LARGE SCALE GENOMIC DNA]</scope>
    <source>
        <strain evidence="1 2">ATCC BAA-909</strain>
    </source>
</reference>
<organism evidence="1 2">
    <name type="scientific">Treponema berlinense</name>
    <dbReference type="NCBI Taxonomy" id="225004"/>
    <lineage>
        <taxon>Bacteria</taxon>
        <taxon>Pseudomonadati</taxon>
        <taxon>Spirochaetota</taxon>
        <taxon>Spirochaetia</taxon>
        <taxon>Spirochaetales</taxon>
        <taxon>Treponemataceae</taxon>
        <taxon>Treponema</taxon>
    </lineage>
</organism>
<accession>A0A1T4KAA6</accession>
<dbReference type="Proteomes" id="UP000190395">
    <property type="component" value="Unassembled WGS sequence"/>
</dbReference>
<dbReference type="GeneID" id="303366331"/>
<proteinExistence type="predicted"/>
<protein>
    <recommendedName>
        <fullName evidence="3">Tocopherol cyclase</fullName>
    </recommendedName>
</protein>
<gene>
    <name evidence="1" type="ORF">SAMN02745152_00050</name>
</gene>
<sequence>MAASKKYNRFDNYLLKGKLRRKGFEWWRYIFTGINRATGEQKTFFVELYYINPLISPKKAIIAQKSQLKISDSDLQYALAGTLAASKSNEEENFIPSYALLKTGFYGENGRQFNCFYPAEKLSYIKADQSFKLENCIFGKDLISGNIEVTEENLSEKPELLCSIGTMKWNLHFEKTIESAPLYKNKNDLWIPLGAKTVFAGIVELNGTEYTVVPRSSAGYISKSWGEKPIENYFHLSSTNFTSSISGKNLGKSCFCIEGEFEKKLNAFVELEGRKISLDGKGIFNKYSEIHSCSQMPVDADGEKLHWSVSVHWKKYVIDVDVYCRTSQMLIKNYELLEGGRNLIEICSGGTGFGEIKIFKKIRKNLELLEHATIFDVICDFGSVDSAEC</sequence>
<dbReference type="AlphaFoldDB" id="A0A1T4KAA6"/>
<dbReference type="STRING" id="225004.SAMN02745152_00050"/>
<name>A0A1T4KAA6_9SPIR</name>
<evidence type="ECO:0008006" key="3">
    <source>
        <dbReference type="Google" id="ProtNLM"/>
    </source>
</evidence>
<keyword evidence="2" id="KW-1185">Reference proteome</keyword>
<dbReference type="EMBL" id="FUXC01000001">
    <property type="protein sequence ID" value="SJZ39384.1"/>
    <property type="molecule type" value="Genomic_DNA"/>
</dbReference>
<evidence type="ECO:0000313" key="1">
    <source>
        <dbReference type="EMBL" id="SJZ39384.1"/>
    </source>
</evidence>
<dbReference type="OrthoDB" id="1820112at2"/>
<dbReference type="RefSeq" id="WP_078929717.1">
    <property type="nucleotide sequence ID" value="NZ_FUXC01000001.1"/>
</dbReference>
<evidence type="ECO:0000313" key="2">
    <source>
        <dbReference type="Proteomes" id="UP000190395"/>
    </source>
</evidence>